<dbReference type="EMBL" id="JAALLT010000003">
    <property type="protein sequence ID" value="NGP77022.1"/>
    <property type="molecule type" value="Genomic_DNA"/>
</dbReference>
<dbReference type="PROSITE" id="PS51257">
    <property type="entry name" value="PROKAR_LIPOPROTEIN"/>
    <property type="match status" value="1"/>
</dbReference>
<dbReference type="Proteomes" id="UP000473278">
    <property type="component" value="Unassembled WGS sequence"/>
</dbReference>
<sequence>MRLFKTFVPFVLAGLVAFSGCQDLSVTNQNDPNRERALSQPGDIETLIQGTFRTYYYASENYEPTFALSVAADEQSSSWGNFGMQDMGSEPREPYNNDPSYGYSAVAEIPFTNSYAAISAALDGLGAIEGGLEIGDADQTARAKSFGEFVIGLAHANIAVNFDQGFIVDQVPTGQFDAENPPFEIVPYTDVWSNGALPYLNQAISTAQSASFSSIPSGWMGATEFSRDEFIAIIRMYRAHYRAAMARNPQERQNVDWQQVADDVDAGYTEMVDDVFAINDPQENWFSGWRYYGKDLVWTRADYKTIGPADESGNYDDWLNSDLSQRLPFDITTEDRRITGEGDPQSDGKYFAYAGASFFPSDRGIYHYSNYAYLNRNPGPRYSYAQGNEKWIMTPATMRLLKAEALLHLDPVANKNQVVDIINESRVQVGELPDALYTDPTGSMSDAQNPVRSDGATVWSMLKHEKRMESFGTASGLAFYDKRGWGDLVVGTPYHLPIPGAELELLREAIYTTETVGNAGKTNTTE</sequence>
<dbReference type="RefSeq" id="WP_165141986.1">
    <property type="nucleotide sequence ID" value="NZ_JAALLT010000003.1"/>
</dbReference>
<evidence type="ECO:0000256" key="1">
    <source>
        <dbReference type="SAM" id="SignalP"/>
    </source>
</evidence>
<dbReference type="AlphaFoldDB" id="A0A6M1SVV0"/>
<comment type="caution">
    <text evidence="2">The sequence shown here is derived from an EMBL/GenBank/DDBJ whole genome shotgun (WGS) entry which is preliminary data.</text>
</comment>
<feature type="chain" id="PRO_5026859680" description="SusD family protein" evidence="1">
    <location>
        <begin position="22"/>
        <end position="526"/>
    </location>
</feature>
<accession>A0A6M1SVV0</accession>
<keyword evidence="1" id="KW-0732">Signal</keyword>
<gene>
    <name evidence="2" type="ORF">G3570_10285</name>
</gene>
<dbReference type="Gene3D" id="1.25.40.390">
    <property type="match status" value="1"/>
</dbReference>
<dbReference type="SUPFAM" id="SSF48452">
    <property type="entry name" value="TPR-like"/>
    <property type="match status" value="1"/>
</dbReference>
<keyword evidence="3" id="KW-1185">Reference proteome</keyword>
<feature type="signal peptide" evidence="1">
    <location>
        <begin position="1"/>
        <end position="21"/>
    </location>
</feature>
<proteinExistence type="predicted"/>
<evidence type="ECO:0000313" key="3">
    <source>
        <dbReference type="Proteomes" id="UP000473278"/>
    </source>
</evidence>
<name>A0A6M1SVV0_9BACT</name>
<evidence type="ECO:0008006" key="4">
    <source>
        <dbReference type="Google" id="ProtNLM"/>
    </source>
</evidence>
<dbReference type="InterPro" id="IPR011990">
    <property type="entry name" value="TPR-like_helical_dom_sf"/>
</dbReference>
<protein>
    <recommendedName>
        <fullName evidence="4">SusD family protein</fullName>
    </recommendedName>
</protein>
<organism evidence="2 3">
    <name type="scientific">Halalkalibaculum roseum</name>
    <dbReference type="NCBI Taxonomy" id="2709311"/>
    <lineage>
        <taxon>Bacteria</taxon>
        <taxon>Pseudomonadati</taxon>
        <taxon>Balneolota</taxon>
        <taxon>Balneolia</taxon>
        <taxon>Balneolales</taxon>
        <taxon>Balneolaceae</taxon>
        <taxon>Halalkalibaculum</taxon>
    </lineage>
</organism>
<reference evidence="2 3" key="1">
    <citation type="submission" date="2020-02" db="EMBL/GenBank/DDBJ databases">
        <title>Balneolaceae bacterium YR4-1, complete genome.</title>
        <authorList>
            <person name="Li Y."/>
            <person name="Wu S."/>
        </authorList>
    </citation>
    <scope>NUCLEOTIDE SEQUENCE [LARGE SCALE GENOMIC DNA]</scope>
    <source>
        <strain evidence="2 3">YR4-1</strain>
    </source>
</reference>
<evidence type="ECO:0000313" key="2">
    <source>
        <dbReference type="EMBL" id="NGP77022.1"/>
    </source>
</evidence>